<dbReference type="Pfam" id="PF13688">
    <property type="entry name" value="Reprolysin_5"/>
    <property type="match status" value="1"/>
</dbReference>
<reference evidence="3" key="1">
    <citation type="journal article" date="2019" name="Int. J. Syst. Evol. Microbiol.">
        <title>The Global Catalogue of Microorganisms (GCM) 10K type strain sequencing project: providing services to taxonomists for standard genome sequencing and annotation.</title>
        <authorList>
            <consortium name="The Broad Institute Genomics Platform"/>
            <consortium name="The Broad Institute Genome Sequencing Center for Infectious Disease"/>
            <person name="Wu L."/>
            <person name="Ma J."/>
        </authorList>
    </citation>
    <scope>NUCLEOTIDE SEQUENCE [LARGE SCALE GENOMIC DNA]</scope>
    <source>
        <strain evidence="3">CECT 8289</strain>
    </source>
</reference>
<dbReference type="SUPFAM" id="SSF55486">
    <property type="entry name" value="Metalloproteases ('zincins'), catalytic domain"/>
    <property type="match status" value="1"/>
</dbReference>
<evidence type="ECO:0000256" key="1">
    <source>
        <dbReference type="SAM" id="SignalP"/>
    </source>
</evidence>
<protein>
    <recommendedName>
        <fullName evidence="4">Membrane metalloprotease</fullName>
    </recommendedName>
</protein>
<gene>
    <name evidence="2" type="ORF">ACFOWM_03860</name>
</gene>
<organism evidence="2 3">
    <name type="scientific">Ferruginibacter yonginensis</name>
    <dbReference type="NCBI Taxonomy" id="1310416"/>
    <lineage>
        <taxon>Bacteria</taxon>
        <taxon>Pseudomonadati</taxon>
        <taxon>Bacteroidota</taxon>
        <taxon>Chitinophagia</taxon>
        <taxon>Chitinophagales</taxon>
        <taxon>Chitinophagaceae</taxon>
        <taxon>Ferruginibacter</taxon>
    </lineage>
</organism>
<dbReference type="Gene3D" id="3.40.390.10">
    <property type="entry name" value="Collagenase (Catalytic Domain)"/>
    <property type="match status" value="1"/>
</dbReference>
<feature type="chain" id="PRO_5046124036" description="Membrane metalloprotease" evidence="1">
    <location>
        <begin position="25"/>
        <end position="248"/>
    </location>
</feature>
<comment type="caution">
    <text evidence="2">The sequence shown here is derived from an EMBL/GenBank/DDBJ whole genome shotgun (WGS) entry which is preliminary data.</text>
</comment>
<evidence type="ECO:0000313" key="3">
    <source>
        <dbReference type="Proteomes" id="UP001595907"/>
    </source>
</evidence>
<accession>A0ABV8QQE6</accession>
<name>A0ABV8QQE6_9BACT</name>
<evidence type="ECO:0000313" key="2">
    <source>
        <dbReference type="EMBL" id="MFC4262001.1"/>
    </source>
</evidence>
<dbReference type="Proteomes" id="UP001595907">
    <property type="component" value="Unassembled WGS sequence"/>
</dbReference>
<dbReference type="EMBL" id="JBHSCZ010000001">
    <property type="protein sequence ID" value="MFC4262001.1"/>
    <property type="molecule type" value="Genomic_DNA"/>
</dbReference>
<dbReference type="RefSeq" id="WP_379707328.1">
    <property type="nucleotide sequence ID" value="NZ_JBHSCZ010000001.1"/>
</dbReference>
<dbReference type="InterPro" id="IPR024079">
    <property type="entry name" value="MetalloPept_cat_dom_sf"/>
</dbReference>
<proteinExistence type="predicted"/>
<keyword evidence="3" id="KW-1185">Reference proteome</keyword>
<keyword evidence="1" id="KW-0732">Signal</keyword>
<feature type="signal peptide" evidence="1">
    <location>
        <begin position="1"/>
        <end position="24"/>
    </location>
</feature>
<evidence type="ECO:0008006" key="4">
    <source>
        <dbReference type="Google" id="ProtNLM"/>
    </source>
</evidence>
<sequence length="248" mass="26474">MKMRNYLLLFSLLLSLTQCSKSDAVNGTNSANNQTLGTSANDFLSSNKFTSLTIQLQYMPGFAPDATALNNLTNFLNSLLNKPEGISIIQTPIAASGKASLSIDDIVKIENTNRTAFNNGKNIAVYVLYADAPFTQNNVLGIAYKNTSLVIFAATINANSGGLNQTSRTKLETVVTEHEFGHLLGLTDLGTKMVTPHKDAANGSHCNNTNCLMYYASQTTMIGGLILTGPIPTLDANCRADLQANGGK</sequence>